<dbReference type="AlphaFoldDB" id="A0A6H2A436"/>
<dbReference type="EMBL" id="MT141462">
    <property type="protein sequence ID" value="QJA62117.1"/>
    <property type="molecule type" value="Genomic_DNA"/>
</dbReference>
<dbReference type="EMBL" id="MT144519">
    <property type="protein sequence ID" value="QJA54574.1"/>
    <property type="molecule type" value="Genomic_DNA"/>
</dbReference>
<evidence type="ECO:0000313" key="4">
    <source>
        <dbReference type="EMBL" id="QJI03836.1"/>
    </source>
</evidence>
<dbReference type="EMBL" id="MT142133">
    <property type="protein sequence ID" value="QJA74974.1"/>
    <property type="molecule type" value="Genomic_DNA"/>
</dbReference>
<dbReference type="EMBL" id="MT145123">
    <property type="protein sequence ID" value="QJI03836.1"/>
    <property type="molecule type" value="Genomic_DNA"/>
</dbReference>
<name>A0A6H2A436_9ZZZZ</name>
<proteinExistence type="predicted"/>
<evidence type="ECO:0000313" key="1">
    <source>
        <dbReference type="EMBL" id="QJA54574.1"/>
    </source>
</evidence>
<reference evidence="1" key="1">
    <citation type="submission" date="2020-03" db="EMBL/GenBank/DDBJ databases">
        <title>The deep terrestrial virosphere.</title>
        <authorList>
            <person name="Holmfeldt K."/>
            <person name="Nilsson E."/>
            <person name="Simone D."/>
            <person name="Lopez-Fernandez M."/>
            <person name="Wu X."/>
            <person name="de Brujin I."/>
            <person name="Lundin D."/>
            <person name="Andersson A."/>
            <person name="Bertilsson S."/>
            <person name="Dopson M."/>
        </authorList>
    </citation>
    <scope>NUCLEOTIDE SEQUENCE</scope>
    <source>
        <strain evidence="3">MM415A01886</strain>
        <strain evidence="2">MM415B00826</strain>
        <strain evidence="1">TM448A05292</strain>
        <strain evidence="4">TM448B05135</strain>
    </source>
</reference>
<accession>A0A6H2A436</accession>
<protein>
    <submittedName>
        <fullName evidence="1">Uncharacterized protein</fullName>
    </submittedName>
</protein>
<sequence>METEMISADCIIPCPMKSESERQALVEKYRLGAWARGCIIEKEWRVHNPVFDKKGEKTSTMMRVRPARTEDEIEFIVSKIKSC</sequence>
<gene>
    <name evidence="3" type="ORF">MM415A01886_0005</name>
    <name evidence="2" type="ORF">MM415B00826_0028</name>
    <name evidence="1" type="ORF">TM448A05292_0003</name>
    <name evidence="4" type="ORF">TM448B05135_0012</name>
</gene>
<evidence type="ECO:0000313" key="3">
    <source>
        <dbReference type="EMBL" id="QJA74974.1"/>
    </source>
</evidence>
<evidence type="ECO:0000313" key="2">
    <source>
        <dbReference type="EMBL" id="QJA62117.1"/>
    </source>
</evidence>
<organism evidence="1">
    <name type="scientific">viral metagenome</name>
    <dbReference type="NCBI Taxonomy" id="1070528"/>
    <lineage>
        <taxon>unclassified sequences</taxon>
        <taxon>metagenomes</taxon>
        <taxon>organismal metagenomes</taxon>
    </lineage>
</organism>